<evidence type="ECO:0000259" key="12">
    <source>
        <dbReference type="Pfam" id="PF02782"/>
    </source>
</evidence>
<dbReference type="EMBL" id="BMKB01000002">
    <property type="protein sequence ID" value="GGA48297.1"/>
    <property type="molecule type" value="Genomic_DNA"/>
</dbReference>
<feature type="binding site" evidence="8">
    <location>
        <begin position="76"/>
        <end position="77"/>
    </location>
    <ligand>
        <name>substrate</name>
    </ligand>
</feature>
<keyword evidence="6 8" id="KW-0067">ATP-binding</keyword>
<keyword evidence="2 8" id="KW-0859">Xylose metabolism</keyword>
<dbReference type="SUPFAM" id="SSF53067">
    <property type="entry name" value="Actin-like ATPase domain"/>
    <property type="match status" value="2"/>
</dbReference>
<comment type="similarity">
    <text evidence="1 8 9">Belongs to the FGGY kinase family.</text>
</comment>
<feature type="domain" description="Carbohydrate kinase FGGY N-terminal" evidence="11">
    <location>
        <begin position="4"/>
        <end position="241"/>
    </location>
</feature>
<evidence type="ECO:0000256" key="6">
    <source>
        <dbReference type="ARBA" id="ARBA00022840"/>
    </source>
</evidence>
<feature type="domain" description="Carbohydrate kinase FGGY C-terminal" evidence="12">
    <location>
        <begin position="251"/>
        <end position="438"/>
    </location>
</feature>
<dbReference type="InterPro" id="IPR006000">
    <property type="entry name" value="Xylulokinase"/>
</dbReference>
<comment type="function">
    <text evidence="8">Catalyzes the phosphorylation of D-xylulose to D-xylulose 5-phosphate.</text>
</comment>
<dbReference type="RefSeq" id="WP_127070942.1">
    <property type="nucleotide sequence ID" value="NZ_BMKB01000002.1"/>
</dbReference>
<keyword evidence="5 8" id="KW-0418">Kinase</keyword>
<gene>
    <name evidence="8 10" type="primary">xylB</name>
    <name evidence="13" type="ORF">GCM10011499_17720</name>
</gene>
<evidence type="ECO:0000256" key="3">
    <source>
        <dbReference type="ARBA" id="ARBA00022679"/>
    </source>
</evidence>
<dbReference type="InterPro" id="IPR018484">
    <property type="entry name" value="FGGY_N"/>
</dbReference>
<evidence type="ECO:0000313" key="13">
    <source>
        <dbReference type="EMBL" id="GGA48297.1"/>
    </source>
</evidence>
<evidence type="ECO:0000256" key="1">
    <source>
        <dbReference type="ARBA" id="ARBA00009156"/>
    </source>
</evidence>
<dbReference type="CDD" id="cd07808">
    <property type="entry name" value="ASKHA_NBD_FGGY_EcXK-like"/>
    <property type="match status" value="1"/>
</dbReference>
<evidence type="ECO:0000259" key="11">
    <source>
        <dbReference type="Pfam" id="PF00370"/>
    </source>
</evidence>
<evidence type="ECO:0000256" key="4">
    <source>
        <dbReference type="ARBA" id="ARBA00022741"/>
    </source>
</evidence>
<dbReference type="InterPro" id="IPR018483">
    <property type="entry name" value="Carb_kinase_FGGY_CS"/>
</dbReference>
<dbReference type="Pfam" id="PF02782">
    <property type="entry name" value="FGGY_C"/>
    <property type="match status" value="1"/>
</dbReference>
<evidence type="ECO:0000256" key="7">
    <source>
        <dbReference type="ARBA" id="ARBA00023277"/>
    </source>
</evidence>
<keyword evidence="7 8" id="KW-0119">Carbohydrate metabolism</keyword>
<sequence length="504" mass="53495">MKVAGFDVGTTGLKGVIVDSDGSIVAETTIPYAPSVPRPGWSQQDPEVWWAAFIACAAALVQKAGAPDAIGLSGQMHGSVFLDAAAKSISPAILWNDQRTEAECAQLIEMTGNKAVDWTLNEPRTAFTAAKILWLRNNYPEIYARLHSVLLPKDFLRFRMSGERLSDVTDSSGTNLLDVRNREWSQPMLTATGIERSLLPDLVESVDRAGAVTRIVAERTGLNAGTPIVGGGADQACAAIGNGIVESGTLSITIGTSGVVYVQLPEIALDRTGAFHTFCHAVPGTFMAMAGVLAAGGSFQWYHDTIGASDAEKGGFSGIVQSLDTLPPGAGGLVFLPYLTGERSPHNDPRARGAFIGLSNRHTRAHMARAVIEGVCFALRDLVEIIEGMNVSVSGVRVAGGGARGRIWLTTLASVLGRPVMATETPDASAFGAAMLAMSHRTDIAIGDLATSWVKTAPPVEPEMTAQAIYQDLYQVFRSLYPANRSAMHALFEIDSRTSQDVVQ</sequence>
<dbReference type="NCBIfam" id="TIGR01312">
    <property type="entry name" value="XylB"/>
    <property type="match status" value="1"/>
</dbReference>
<name>A0A916VXE0_9HYPH</name>
<dbReference type="PIRSF" id="PIRSF000538">
    <property type="entry name" value="GlpK"/>
    <property type="match status" value="1"/>
</dbReference>
<organism evidence="13 14">
    <name type="scientific">Pelagibacterium lentulum</name>
    <dbReference type="NCBI Taxonomy" id="2029865"/>
    <lineage>
        <taxon>Bacteria</taxon>
        <taxon>Pseudomonadati</taxon>
        <taxon>Pseudomonadota</taxon>
        <taxon>Alphaproteobacteria</taxon>
        <taxon>Hyphomicrobiales</taxon>
        <taxon>Devosiaceae</taxon>
        <taxon>Pelagibacterium</taxon>
    </lineage>
</organism>
<keyword evidence="3 8" id="KW-0808">Transferase</keyword>
<comment type="catalytic activity">
    <reaction evidence="8 10">
        <text>D-xylulose + ATP = D-xylulose 5-phosphate + ADP + H(+)</text>
        <dbReference type="Rhea" id="RHEA:10964"/>
        <dbReference type="ChEBI" id="CHEBI:15378"/>
        <dbReference type="ChEBI" id="CHEBI:17140"/>
        <dbReference type="ChEBI" id="CHEBI:30616"/>
        <dbReference type="ChEBI" id="CHEBI:57737"/>
        <dbReference type="ChEBI" id="CHEBI:456216"/>
        <dbReference type="EC" id="2.7.1.17"/>
    </reaction>
</comment>
<dbReference type="Proteomes" id="UP000596977">
    <property type="component" value="Unassembled WGS sequence"/>
</dbReference>
<dbReference type="InterPro" id="IPR000577">
    <property type="entry name" value="Carb_kinase_FGGY"/>
</dbReference>
<dbReference type="PANTHER" id="PTHR43095:SF5">
    <property type="entry name" value="XYLULOSE KINASE"/>
    <property type="match status" value="1"/>
</dbReference>
<dbReference type="GO" id="GO:0005998">
    <property type="term" value="P:xylulose catabolic process"/>
    <property type="evidence" value="ECO:0007669"/>
    <property type="project" value="UniProtKB-UniRule"/>
</dbReference>
<dbReference type="AlphaFoldDB" id="A0A916VXE0"/>
<dbReference type="PROSITE" id="PS00445">
    <property type="entry name" value="FGGY_KINASES_2"/>
    <property type="match status" value="1"/>
</dbReference>
<accession>A0A916VXE0</accession>
<keyword evidence="14" id="KW-1185">Reference proteome</keyword>
<comment type="caution">
    <text evidence="13">The sequence shown here is derived from an EMBL/GenBank/DDBJ whole genome shotgun (WGS) entry which is preliminary data.</text>
</comment>
<dbReference type="GO" id="GO:0004856">
    <property type="term" value="F:D-xylulokinase activity"/>
    <property type="evidence" value="ECO:0007669"/>
    <property type="project" value="UniProtKB-UniRule"/>
</dbReference>
<reference evidence="13 14" key="1">
    <citation type="journal article" date="2014" name="Int. J. Syst. Evol. Microbiol.">
        <title>Complete genome sequence of Corynebacterium casei LMG S-19264T (=DSM 44701T), isolated from a smear-ripened cheese.</title>
        <authorList>
            <consortium name="US DOE Joint Genome Institute (JGI-PGF)"/>
            <person name="Walter F."/>
            <person name="Albersmeier A."/>
            <person name="Kalinowski J."/>
            <person name="Ruckert C."/>
        </authorList>
    </citation>
    <scope>NUCLEOTIDE SEQUENCE [LARGE SCALE GENOMIC DNA]</scope>
    <source>
        <strain evidence="13 14">CGMCC 1.15896</strain>
    </source>
</reference>
<dbReference type="InterPro" id="IPR018485">
    <property type="entry name" value="FGGY_C"/>
</dbReference>
<proteinExistence type="inferred from homology"/>
<evidence type="ECO:0000313" key="14">
    <source>
        <dbReference type="Proteomes" id="UP000596977"/>
    </source>
</evidence>
<dbReference type="Gene3D" id="3.30.420.40">
    <property type="match status" value="2"/>
</dbReference>
<evidence type="ECO:0000256" key="8">
    <source>
        <dbReference type="HAMAP-Rule" id="MF_02220"/>
    </source>
</evidence>
<evidence type="ECO:0000256" key="2">
    <source>
        <dbReference type="ARBA" id="ARBA00022629"/>
    </source>
</evidence>
<dbReference type="EC" id="2.7.1.17" evidence="8 10"/>
<feature type="site" description="Important for activity" evidence="8">
    <location>
        <position position="7"/>
    </location>
</feature>
<dbReference type="GO" id="GO:0005524">
    <property type="term" value="F:ATP binding"/>
    <property type="evidence" value="ECO:0007669"/>
    <property type="project" value="UniProtKB-UniRule"/>
</dbReference>
<dbReference type="InterPro" id="IPR050406">
    <property type="entry name" value="FGGY_Carb_Kinase"/>
</dbReference>
<keyword evidence="4 8" id="KW-0547">Nucleotide-binding</keyword>
<evidence type="ECO:0000256" key="5">
    <source>
        <dbReference type="ARBA" id="ARBA00022777"/>
    </source>
</evidence>
<evidence type="ECO:0000256" key="10">
    <source>
        <dbReference type="RuleBase" id="RU364073"/>
    </source>
</evidence>
<feature type="active site" description="Proton acceptor" evidence="8">
    <location>
        <position position="234"/>
    </location>
</feature>
<dbReference type="GO" id="GO:0042732">
    <property type="term" value="P:D-xylose metabolic process"/>
    <property type="evidence" value="ECO:0007669"/>
    <property type="project" value="UniProtKB-KW"/>
</dbReference>
<dbReference type="Pfam" id="PF00370">
    <property type="entry name" value="FGGY_N"/>
    <property type="match status" value="1"/>
</dbReference>
<dbReference type="HAMAP" id="MF_02220">
    <property type="entry name" value="XylB"/>
    <property type="match status" value="1"/>
</dbReference>
<protein>
    <recommendedName>
        <fullName evidence="8 10">Xylulose kinase</fullName>
        <shortName evidence="8 10">Xylulokinase</shortName>
        <ecNumber evidence="8 10">2.7.1.17</ecNumber>
    </recommendedName>
</protein>
<dbReference type="PANTHER" id="PTHR43095">
    <property type="entry name" value="SUGAR KINASE"/>
    <property type="match status" value="1"/>
</dbReference>
<dbReference type="InterPro" id="IPR043129">
    <property type="entry name" value="ATPase_NBD"/>
</dbReference>
<dbReference type="OrthoDB" id="9805576at2"/>
<evidence type="ECO:0000256" key="9">
    <source>
        <dbReference type="RuleBase" id="RU003733"/>
    </source>
</evidence>